<keyword evidence="3" id="KW-1185">Reference proteome</keyword>
<reference evidence="3" key="1">
    <citation type="journal article" date="2019" name="Int. J. Syst. Evol. Microbiol.">
        <title>The Global Catalogue of Microorganisms (GCM) 10K type strain sequencing project: providing services to taxonomists for standard genome sequencing and annotation.</title>
        <authorList>
            <consortium name="The Broad Institute Genomics Platform"/>
            <consortium name="The Broad Institute Genome Sequencing Center for Infectious Disease"/>
            <person name="Wu L."/>
            <person name="Ma J."/>
        </authorList>
    </citation>
    <scope>NUCLEOTIDE SEQUENCE [LARGE SCALE GENOMIC DNA]</scope>
    <source>
        <strain evidence="3">JCM 18077</strain>
    </source>
</reference>
<evidence type="ECO:0000313" key="3">
    <source>
        <dbReference type="Proteomes" id="UP001500822"/>
    </source>
</evidence>
<sequence>MISLRQHAISLIAVFLALALGLFLGSGFIGDRVNQLTGTERDRLGVAENERDALARQVNVDQGFLTAVTPELVGRTLVGKSVLVVTGPTAADTDTEAVKALLAEAGADYSGQLSLRTTLVRDENAAKLSTIVDQSVPAGQQLRTDFSDSGSRVGDLLGAALLVRDGARPVPEQDRATVLQTLREGGFVDYADGTVKPADLVVVMTGGAMPADSGAQGQLLGRLASAMAQRGQGGVLAGRAGSADGSAPIAVVRSDPGLGNSLSTVDDVNEQTGRLTVILALQAESEGRSGAYGTGKGAASITVTAPGR</sequence>
<dbReference type="Proteomes" id="UP001500822">
    <property type="component" value="Unassembled WGS sequence"/>
</dbReference>
<dbReference type="RefSeq" id="WP_345313458.1">
    <property type="nucleotide sequence ID" value="NZ_BAABIE010000008.1"/>
</dbReference>
<evidence type="ECO:0000313" key="2">
    <source>
        <dbReference type="EMBL" id="GAA4750252.1"/>
    </source>
</evidence>
<proteinExistence type="predicted"/>
<dbReference type="Pfam" id="PF11382">
    <property type="entry name" value="MctB"/>
    <property type="match status" value="1"/>
</dbReference>
<organism evidence="2 3">
    <name type="scientific">Gordonia alkaliphila</name>
    <dbReference type="NCBI Taxonomy" id="1053547"/>
    <lineage>
        <taxon>Bacteria</taxon>
        <taxon>Bacillati</taxon>
        <taxon>Actinomycetota</taxon>
        <taxon>Actinomycetes</taxon>
        <taxon>Mycobacteriales</taxon>
        <taxon>Gordoniaceae</taxon>
        <taxon>Gordonia</taxon>
    </lineage>
</organism>
<protein>
    <submittedName>
        <fullName evidence="2">Copper transporter</fullName>
    </submittedName>
</protein>
<dbReference type="EMBL" id="BAABIE010000008">
    <property type="protein sequence ID" value="GAA4750252.1"/>
    <property type="molecule type" value="Genomic_DNA"/>
</dbReference>
<dbReference type="InterPro" id="IPR021522">
    <property type="entry name" value="MctB"/>
</dbReference>
<comment type="caution">
    <text evidence="2">The sequence shown here is derived from an EMBL/GenBank/DDBJ whole genome shotgun (WGS) entry which is preliminary data.</text>
</comment>
<feature type="region of interest" description="Disordered" evidence="1">
    <location>
        <begin position="289"/>
        <end position="308"/>
    </location>
</feature>
<evidence type="ECO:0000256" key="1">
    <source>
        <dbReference type="SAM" id="MobiDB-lite"/>
    </source>
</evidence>
<gene>
    <name evidence="2" type="ORF">GCM10023217_20900</name>
</gene>
<name>A0ABP8Z9N8_9ACTN</name>
<accession>A0ABP8Z9N8</accession>